<dbReference type="SUPFAM" id="SSF56112">
    <property type="entry name" value="Protein kinase-like (PK-like)"/>
    <property type="match status" value="1"/>
</dbReference>
<dbReference type="Pfam" id="PF00069">
    <property type="entry name" value="Pkinase"/>
    <property type="match status" value="1"/>
</dbReference>
<evidence type="ECO:0000313" key="2">
    <source>
        <dbReference type="EMBL" id="KAG2614340.1"/>
    </source>
</evidence>
<dbReference type="EMBL" id="CM029043">
    <property type="protein sequence ID" value="KAG2614340.1"/>
    <property type="molecule type" value="Genomic_DNA"/>
</dbReference>
<organism evidence="2 3">
    <name type="scientific">Panicum virgatum</name>
    <name type="common">Blackwell switchgrass</name>
    <dbReference type="NCBI Taxonomy" id="38727"/>
    <lineage>
        <taxon>Eukaryota</taxon>
        <taxon>Viridiplantae</taxon>
        <taxon>Streptophyta</taxon>
        <taxon>Embryophyta</taxon>
        <taxon>Tracheophyta</taxon>
        <taxon>Spermatophyta</taxon>
        <taxon>Magnoliopsida</taxon>
        <taxon>Liliopsida</taxon>
        <taxon>Poales</taxon>
        <taxon>Poaceae</taxon>
        <taxon>PACMAD clade</taxon>
        <taxon>Panicoideae</taxon>
        <taxon>Panicodae</taxon>
        <taxon>Paniceae</taxon>
        <taxon>Panicinae</taxon>
        <taxon>Panicum</taxon>
        <taxon>Panicum sect. Hiantes</taxon>
    </lineage>
</organism>
<gene>
    <name evidence="2" type="ORF">PVAP13_4KG383103</name>
</gene>
<dbReference type="InterPro" id="IPR011009">
    <property type="entry name" value="Kinase-like_dom_sf"/>
</dbReference>
<feature type="domain" description="Protein kinase" evidence="1">
    <location>
        <begin position="1"/>
        <end position="169"/>
    </location>
</feature>
<dbReference type="AlphaFoldDB" id="A0A8T0TU65"/>
<dbReference type="GO" id="GO:0016020">
    <property type="term" value="C:membrane"/>
    <property type="evidence" value="ECO:0007669"/>
    <property type="project" value="TreeGrafter"/>
</dbReference>
<dbReference type="GO" id="GO:0004672">
    <property type="term" value="F:protein kinase activity"/>
    <property type="evidence" value="ECO:0007669"/>
    <property type="project" value="InterPro"/>
</dbReference>
<dbReference type="Gene3D" id="1.10.510.10">
    <property type="entry name" value="Transferase(Phosphotransferase) domain 1"/>
    <property type="match status" value="1"/>
</dbReference>
<keyword evidence="3" id="KW-1185">Reference proteome</keyword>
<dbReference type="InterPro" id="IPR051564">
    <property type="entry name" value="LRR_receptor-like_kinase"/>
</dbReference>
<reference evidence="2" key="1">
    <citation type="submission" date="2020-05" db="EMBL/GenBank/DDBJ databases">
        <title>WGS assembly of Panicum virgatum.</title>
        <authorList>
            <person name="Lovell J.T."/>
            <person name="Jenkins J."/>
            <person name="Shu S."/>
            <person name="Juenger T.E."/>
            <person name="Schmutz J."/>
        </authorList>
    </citation>
    <scope>NUCLEOTIDE SEQUENCE</scope>
    <source>
        <strain evidence="2">AP13</strain>
    </source>
</reference>
<dbReference type="PROSITE" id="PS50011">
    <property type="entry name" value="PROTEIN_KINASE_DOM"/>
    <property type="match status" value="1"/>
</dbReference>
<protein>
    <recommendedName>
        <fullName evidence="1">Protein kinase domain-containing protein</fullName>
    </recommendedName>
</protein>
<dbReference type="PANTHER" id="PTHR48055:SF63">
    <property type="entry name" value="PROTEIN KINASE DOMAIN-CONTAINING PROTEIN"/>
    <property type="match status" value="1"/>
</dbReference>
<dbReference type="GO" id="GO:0005524">
    <property type="term" value="F:ATP binding"/>
    <property type="evidence" value="ECO:0007669"/>
    <property type="project" value="InterPro"/>
</dbReference>
<evidence type="ECO:0000313" key="3">
    <source>
        <dbReference type="Proteomes" id="UP000823388"/>
    </source>
</evidence>
<evidence type="ECO:0000259" key="1">
    <source>
        <dbReference type="PROSITE" id="PS50011"/>
    </source>
</evidence>
<comment type="caution">
    <text evidence="2">The sequence shown here is derived from an EMBL/GenBank/DDBJ whole genome shotgun (WGS) entry which is preliminary data.</text>
</comment>
<sequence length="169" mass="18951">MPCKGHHILCNNHQGQDFRALVFEFMPKGSLDSWIHLYTESQSGNGALTLEQRLYITTDIAEAIDYLHNGCQTSTIHCDLKPNNILLTQYMRACVAQQHSSYSGHEGLCCRSQDSKWSCKNNFLNSNTIGIRGSIGYFAPEYGEGLAVYSLGITLIEMFTGRNPTDDMF</sequence>
<dbReference type="Proteomes" id="UP000823388">
    <property type="component" value="Chromosome 4K"/>
</dbReference>
<dbReference type="InterPro" id="IPR000719">
    <property type="entry name" value="Prot_kinase_dom"/>
</dbReference>
<dbReference type="PANTHER" id="PTHR48055">
    <property type="entry name" value="LEUCINE-RICH REPEAT RECEPTOR PROTEIN KINASE EMS1"/>
    <property type="match status" value="1"/>
</dbReference>
<proteinExistence type="predicted"/>
<name>A0A8T0TU65_PANVG</name>
<accession>A0A8T0TU65</accession>